<dbReference type="Pfam" id="PF00995">
    <property type="entry name" value="Sec1"/>
    <property type="match status" value="1"/>
</dbReference>
<dbReference type="Gene3D" id="1.25.40.60">
    <property type="match status" value="1"/>
</dbReference>
<dbReference type="InterPro" id="IPR027482">
    <property type="entry name" value="Sec1-like_dom2"/>
</dbReference>
<dbReference type="Gene3D" id="3.90.830.10">
    <property type="entry name" value="Syntaxin Binding Protein 1, Chain A, domain 2"/>
    <property type="match status" value="1"/>
</dbReference>
<name>A0A9W8M4Q1_9FUNG</name>
<evidence type="ECO:0000256" key="2">
    <source>
        <dbReference type="SAM" id="MobiDB-lite"/>
    </source>
</evidence>
<gene>
    <name evidence="4" type="primary">sec1_1</name>
    <name evidence="4" type="ORF">GGH94_003203</name>
</gene>
<dbReference type="Proteomes" id="UP001140074">
    <property type="component" value="Unassembled WGS sequence"/>
</dbReference>
<keyword evidence="5" id="KW-1185">Reference proteome</keyword>
<feature type="signal peptide" evidence="3">
    <location>
        <begin position="1"/>
        <end position="25"/>
    </location>
</feature>
<comment type="similarity">
    <text evidence="1">Belongs to the STXBP/unc-18/SEC1 family.</text>
</comment>
<feature type="compositionally biased region" description="Basic and acidic residues" evidence="2">
    <location>
        <begin position="535"/>
        <end position="545"/>
    </location>
</feature>
<dbReference type="Gene3D" id="3.40.50.2060">
    <property type="match status" value="1"/>
</dbReference>
<evidence type="ECO:0000256" key="1">
    <source>
        <dbReference type="ARBA" id="ARBA00009884"/>
    </source>
</evidence>
<dbReference type="InterPro" id="IPR043127">
    <property type="entry name" value="Sec-1-like_dom3a"/>
</dbReference>
<evidence type="ECO:0000256" key="3">
    <source>
        <dbReference type="SAM" id="SignalP"/>
    </source>
</evidence>
<reference evidence="4" key="1">
    <citation type="submission" date="2022-07" db="EMBL/GenBank/DDBJ databases">
        <title>Phylogenomic reconstructions and comparative analyses of Kickxellomycotina fungi.</title>
        <authorList>
            <person name="Reynolds N.K."/>
            <person name="Stajich J.E."/>
            <person name="Barry K."/>
            <person name="Grigoriev I.V."/>
            <person name="Crous P."/>
            <person name="Smith M.E."/>
        </authorList>
    </citation>
    <scope>NUCLEOTIDE SEQUENCE</scope>
    <source>
        <strain evidence="4">RSA 476</strain>
    </source>
</reference>
<feature type="chain" id="PRO_5040763128" evidence="3">
    <location>
        <begin position="26"/>
        <end position="606"/>
    </location>
</feature>
<dbReference type="EMBL" id="JANBUY010000102">
    <property type="protein sequence ID" value="KAJ2864024.1"/>
    <property type="molecule type" value="Genomic_DNA"/>
</dbReference>
<dbReference type="SUPFAM" id="SSF56815">
    <property type="entry name" value="Sec1/munc18-like (SM) proteins"/>
    <property type="match status" value="1"/>
</dbReference>
<dbReference type="PANTHER" id="PTHR11679">
    <property type="entry name" value="VESICLE PROTEIN SORTING-ASSOCIATED"/>
    <property type="match status" value="1"/>
</dbReference>
<dbReference type="PIRSF" id="PIRSF005715">
    <property type="entry name" value="VPS45_Sec1"/>
    <property type="match status" value="1"/>
</dbReference>
<sequence>MKADCRVPIFYLLLGIISAIGQTAGAGTNQWRVVVVDQPSLKIISTVLKMPAILEQNVLAVQLITKNRQPYPDVDAVYVLVPCAESIAHVIDDFTPTSDPPLRAKYAHAHLYFTGALSDPLFSKLSASAAAPYIKGIAELYIEYNPIESRVFLTTPSEQPFYTLYSPSAAEMRSRDLEASADRVLSVIASLGIRPYVRYYRPPGPATSPAEAMANRLQSKLDDYCAHERRKAENYKEKQAADLQTSTVIVLDRSVDIYAPLIHEFAYQDMVHDLIDLESGDRYVYSTTAANGEIQRTEAELAEATDPLWAKLRHQHISHVSQTLVKCLDQLVSENVGIKALASLSKRPTLTEMRAALAELPEFKRLQSSELIAQSGDNIDETSEESLLEPRLIALLDDRALGVTDRIRLLFLYLVHVNGGIASDRRRLEEVPQCLTDDDKRAAANLCLLGVPTKVEQQADVQPSSHTRYTWETIDRRDQDELGPRFVPAAKSIVSEHIAGTLSTEMFPWVQQAPPEGIPKHILNTNATSLRSKRGGWESRQHEPQKPAASSEMRGTLIVYITGGVTLGEMRAVYEMAHKYNRQVYIGSTHVITPRGFLDDLKGLHL</sequence>
<dbReference type="InterPro" id="IPR036045">
    <property type="entry name" value="Sec1-like_sf"/>
</dbReference>
<dbReference type="AlphaFoldDB" id="A0A9W8M4Q1"/>
<keyword evidence="3" id="KW-0732">Signal</keyword>
<dbReference type="Gene3D" id="3.40.50.1910">
    <property type="match status" value="2"/>
</dbReference>
<accession>A0A9W8M4Q1</accession>
<evidence type="ECO:0000313" key="5">
    <source>
        <dbReference type="Proteomes" id="UP001140074"/>
    </source>
</evidence>
<comment type="caution">
    <text evidence="4">The sequence shown here is derived from an EMBL/GenBank/DDBJ whole genome shotgun (WGS) entry which is preliminary data.</text>
</comment>
<protein>
    <submittedName>
        <fullName evidence="4">Syntaxin binding protein 1</fullName>
    </submittedName>
</protein>
<evidence type="ECO:0000313" key="4">
    <source>
        <dbReference type="EMBL" id="KAJ2864024.1"/>
    </source>
</evidence>
<dbReference type="InterPro" id="IPR001619">
    <property type="entry name" value="Sec1-like"/>
</dbReference>
<feature type="region of interest" description="Disordered" evidence="2">
    <location>
        <begin position="531"/>
        <end position="551"/>
    </location>
</feature>
<dbReference type="GO" id="GO:0016192">
    <property type="term" value="P:vesicle-mediated transport"/>
    <property type="evidence" value="ECO:0007669"/>
    <property type="project" value="InterPro"/>
</dbReference>
<proteinExistence type="inferred from homology"/>
<organism evidence="4 5">
    <name type="scientific">Coemansia aciculifera</name>
    <dbReference type="NCBI Taxonomy" id="417176"/>
    <lineage>
        <taxon>Eukaryota</taxon>
        <taxon>Fungi</taxon>
        <taxon>Fungi incertae sedis</taxon>
        <taxon>Zoopagomycota</taxon>
        <taxon>Kickxellomycotina</taxon>
        <taxon>Kickxellomycetes</taxon>
        <taxon>Kickxellales</taxon>
        <taxon>Kickxellaceae</taxon>
        <taxon>Coemansia</taxon>
    </lineage>
</organism>
<dbReference type="InterPro" id="IPR043154">
    <property type="entry name" value="Sec-1-like_dom1"/>
</dbReference>